<reference evidence="2 3" key="1">
    <citation type="journal article" date="2007" name="Science">
        <title>Sea anemone genome reveals ancestral eumetazoan gene repertoire and genomic organization.</title>
        <authorList>
            <person name="Putnam N.H."/>
            <person name="Srivastava M."/>
            <person name="Hellsten U."/>
            <person name="Dirks B."/>
            <person name="Chapman J."/>
            <person name="Salamov A."/>
            <person name="Terry A."/>
            <person name="Shapiro H."/>
            <person name="Lindquist E."/>
            <person name="Kapitonov V.V."/>
            <person name="Jurka J."/>
            <person name="Genikhovich G."/>
            <person name="Grigoriev I.V."/>
            <person name="Lucas S.M."/>
            <person name="Steele R.E."/>
            <person name="Finnerty J.R."/>
            <person name="Technau U."/>
            <person name="Martindale M.Q."/>
            <person name="Rokhsar D.S."/>
        </authorList>
    </citation>
    <scope>NUCLEOTIDE SEQUENCE [LARGE SCALE GENOMIC DNA]</scope>
    <source>
        <strain evidence="3">CH2 X CH6</strain>
    </source>
</reference>
<dbReference type="InterPro" id="IPR058913">
    <property type="entry name" value="Integrase_dom_put"/>
</dbReference>
<evidence type="ECO:0000313" key="3">
    <source>
        <dbReference type="Proteomes" id="UP000001593"/>
    </source>
</evidence>
<dbReference type="PANTHER" id="PTHR46791">
    <property type="entry name" value="EXPRESSED PROTEIN"/>
    <property type="match status" value="1"/>
</dbReference>
<dbReference type="EMBL" id="DS469998">
    <property type="protein sequence ID" value="EDO30678.1"/>
    <property type="molecule type" value="Genomic_DNA"/>
</dbReference>
<feature type="domain" description="Integrase core" evidence="1">
    <location>
        <begin position="17"/>
        <end position="107"/>
    </location>
</feature>
<evidence type="ECO:0000313" key="2">
    <source>
        <dbReference type="EMBL" id="EDO30678.1"/>
    </source>
</evidence>
<dbReference type="Pfam" id="PF24764">
    <property type="entry name" value="rva_4"/>
    <property type="match status" value="1"/>
</dbReference>
<dbReference type="PhylomeDB" id="A7T038"/>
<sequence>MQVFLHFGLNDEAAVSNFQYGTSVANQRIEAWWSQLRKSNSDFWITYFKDLRDRGLFDDNDLVQWIVDYGFFISSSLKFCYQGLIQDALDKVVKHWNTHRIRPYHNQETPPGRPDVLYNLPSLQGTQDYKSCIDLDDATFIAEKLCKKPNAFGCTEEFSDMFKMLMEEHNLQMPNDVVEAEDLYVNLIHLTEASL</sequence>
<protein>
    <recommendedName>
        <fullName evidence="1">Integrase core domain-containing protein</fullName>
    </recommendedName>
</protein>
<dbReference type="PANTHER" id="PTHR46791:SF13">
    <property type="entry name" value="CLR5 DOMAIN-CONTAINING PROTEIN"/>
    <property type="match status" value="1"/>
</dbReference>
<keyword evidence="3" id="KW-1185">Reference proteome</keyword>
<dbReference type="HOGENOM" id="CLU_1570124_0_0_1"/>
<dbReference type="AlphaFoldDB" id="A7T038"/>
<organism evidence="2 3">
    <name type="scientific">Nematostella vectensis</name>
    <name type="common">Starlet sea anemone</name>
    <dbReference type="NCBI Taxonomy" id="45351"/>
    <lineage>
        <taxon>Eukaryota</taxon>
        <taxon>Metazoa</taxon>
        <taxon>Cnidaria</taxon>
        <taxon>Anthozoa</taxon>
        <taxon>Hexacorallia</taxon>
        <taxon>Actiniaria</taxon>
        <taxon>Edwardsiidae</taxon>
        <taxon>Nematostella</taxon>
    </lineage>
</organism>
<dbReference type="Proteomes" id="UP000001593">
    <property type="component" value="Unassembled WGS sequence"/>
</dbReference>
<dbReference type="OMA" id="IESFWCI"/>
<name>A7T038_NEMVE</name>
<dbReference type="STRING" id="45351.A7T038"/>
<proteinExistence type="predicted"/>
<gene>
    <name evidence="2" type="ORF">NEMVEDRAFT_v1g220257</name>
</gene>
<accession>A7T038</accession>
<evidence type="ECO:0000259" key="1">
    <source>
        <dbReference type="Pfam" id="PF24764"/>
    </source>
</evidence>
<dbReference type="InParanoid" id="A7T038"/>